<evidence type="ECO:0000313" key="1">
    <source>
        <dbReference type="EMBL" id="PNI04288.1"/>
    </source>
</evidence>
<accession>A0A2J8I1A2</accession>
<dbReference type="EMBL" id="POSK01000008">
    <property type="protein sequence ID" value="PNI04288.1"/>
    <property type="molecule type" value="Genomic_DNA"/>
</dbReference>
<evidence type="ECO:0000313" key="2">
    <source>
        <dbReference type="Proteomes" id="UP000236449"/>
    </source>
</evidence>
<name>A0A2J8I1A2_VIBDI</name>
<comment type="caution">
    <text evidence="1">The sequence shown here is derived from an EMBL/GenBank/DDBJ whole genome shotgun (WGS) entry which is preliminary data.</text>
</comment>
<organism evidence="1 2">
    <name type="scientific">Vibrio diazotrophicus</name>
    <dbReference type="NCBI Taxonomy" id="685"/>
    <lineage>
        <taxon>Bacteria</taxon>
        <taxon>Pseudomonadati</taxon>
        <taxon>Pseudomonadota</taxon>
        <taxon>Gammaproteobacteria</taxon>
        <taxon>Vibrionales</taxon>
        <taxon>Vibrionaceae</taxon>
        <taxon>Vibrio</taxon>
    </lineage>
</organism>
<reference evidence="1 2" key="1">
    <citation type="submission" date="2018-01" db="EMBL/GenBank/DDBJ databases">
        <title>Draft genome sequences of six Vibrio diazotrophicus strains isolated from deep-sea sediments of the Baltic Sea.</title>
        <authorList>
            <person name="Castillo D."/>
            <person name="Vandieken V."/>
            <person name="Chiang O."/>
            <person name="Middelboe M."/>
        </authorList>
    </citation>
    <scope>NUCLEOTIDE SEQUENCE [LARGE SCALE GENOMIC DNA]</scope>
    <source>
        <strain evidence="1 2">60.27F</strain>
    </source>
</reference>
<protein>
    <submittedName>
        <fullName evidence="1">Uncharacterized protein</fullName>
    </submittedName>
</protein>
<dbReference type="AlphaFoldDB" id="A0A2J8I1A2"/>
<dbReference type="Proteomes" id="UP000236449">
    <property type="component" value="Unassembled WGS sequence"/>
</dbReference>
<dbReference type="RefSeq" id="WP_102966374.1">
    <property type="nucleotide sequence ID" value="NZ_POSK01000008.1"/>
</dbReference>
<proteinExistence type="predicted"/>
<gene>
    <name evidence="1" type="ORF">C1N32_12710</name>
</gene>
<sequence>MKLINITGASLHKFPTVEEVAVDRQLFNEEIKNFLQKYCEKPASTFVRYALEQHINIKPQHKNVREQILEKGLVHPDVIERDLDPSQLRKLEEKHFISLLNRIYGACVTQQPYLPAYEELKKFVIDLFKRPALSNIHVGTIISFLSGHCRSLFTMAKLDPNTSRKVIKQVAPERASRRGRGSSTDKQLLAKFVQEHYGLTPIGI</sequence>